<evidence type="ECO:0000313" key="2">
    <source>
        <dbReference type="Proteomes" id="UP001211907"/>
    </source>
</evidence>
<accession>A0AAD5SMU6</accession>
<protein>
    <submittedName>
        <fullName evidence="1">Uncharacterized protein</fullName>
    </submittedName>
</protein>
<comment type="caution">
    <text evidence="1">The sequence shown here is derived from an EMBL/GenBank/DDBJ whole genome shotgun (WGS) entry which is preliminary data.</text>
</comment>
<dbReference type="EMBL" id="JADGJH010004650">
    <property type="protein sequence ID" value="KAJ3085054.1"/>
    <property type="molecule type" value="Genomic_DNA"/>
</dbReference>
<gene>
    <name evidence="1" type="ORF">HK100_009182</name>
</gene>
<proteinExistence type="predicted"/>
<evidence type="ECO:0000313" key="1">
    <source>
        <dbReference type="EMBL" id="KAJ3085054.1"/>
    </source>
</evidence>
<dbReference type="AlphaFoldDB" id="A0AAD5SMU6"/>
<reference evidence="1" key="1">
    <citation type="submission" date="2020-05" db="EMBL/GenBank/DDBJ databases">
        <title>Phylogenomic resolution of chytrid fungi.</title>
        <authorList>
            <person name="Stajich J.E."/>
            <person name="Amses K."/>
            <person name="Simmons R."/>
            <person name="Seto K."/>
            <person name="Myers J."/>
            <person name="Bonds A."/>
            <person name="Quandt C.A."/>
            <person name="Barry K."/>
            <person name="Liu P."/>
            <person name="Grigoriev I."/>
            <person name="Longcore J.E."/>
            <person name="James T.Y."/>
        </authorList>
    </citation>
    <scope>NUCLEOTIDE SEQUENCE</scope>
    <source>
        <strain evidence="1">JEL0513</strain>
    </source>
</reference>
<sequence length="117" mass="13252">MLVTENLGRVAEECFRPDIQNVQVLTMDSGLVFSKNFKNGKVPLYNCTDQFSFYEKNYNLIDGELITGSLVVVIFTISSSSKGTENHLHLKPDCVYVLHQEEAVKEDEIDENVDSVF</sequence>
<keyword evidence="2" id="KW-1185">Reference proteome</keyword>
<dbReference type="Proteomes" id="UP001211907">
    <property type="component" value="Unassembled WGS sequence"/>
</dbReference>
<name>A0AAD5SMU6_9FUNG</name>
<organism evidence="1 2">
    <name type="scientific">Physocladia obscura</name>
    <dbReference type="NCBI Taxonomy" id="109957"/>
    <lineage>
        <taxon>Eukaryota</taxon>
        <taxon>Fungi</taxon>
        <taxon>Fungi incertae sedis</taxon>
        <taxon>Chytridiomycota</taxon>
        <taxon>Chytridiomycota incertae sedis</taxon>
        <taxon>Chytridiomycetes</taxon>
        <taxon>Chytridiales</taxon>
        <taxon>Chytriomycetaceae</taxon>
        <taxon>Physocladia</taxon>
    </lineage>
</organism>